<dbReference type="Gene3D" id="3.30.70.20">
    <property type="match status" value="1"/>
</dbReference>
<proteinExistence type="predicted"/>
<dbReference type="PANTHER" id="PTHR43122:SF1">
    <property type="entry name" value="IRON-SULFUR-BINDING PROTEIN"/>
    <property type="match status" value="1"/>
</dbReference>
<evidence type="ECO:0000313" key="5">
    <source>
        <dbReference type="EMBL" id="KAH0577345.1"/>
    </source>
</evidence>
<dbReference type="EMBL" id="AUWU02000001">
    <property type="protein sequence ID" value="KAH0577345.1"/>
    <property type="molecule type" value="Genomic_DNA"/>
</dbReference>
<dbReference type="PROSITE" id="PS00198">
    <property type="entry name" value="4FE4S_FER_1"/>
    <property type="match status" value="1"/>
</dbReference>
<gene>
    <name evidence="2" type="ORF">SS50377_10151</name>
    <name evidence="3" type="ORF">SS50377_10153</name>
    <name evidence="4" type="ORF">SS50377_20696</name>
    <name evidence="5" type="ORF">SS50377_20697</name>
</gene>
<accession>V6LY90</accession>
<dbReference type="PROSITE" id="PS51379">
    <property type="entry name" value="4FE4S_FER_2"/>
    <property type="match status" value="2"/>
</dbReference>
<dbReference type="InterPro" id="IPR017900">
    <property type="entry name" value="4Fe4S_Fe_S_CS"/>
</dbReference>
<dbReference type="AlphaFoldDB" id="V6LY90"/>
<keyword evidence="6" id="KW-1185">Reference proteome</keyword>
<reference evidence="3 4" key="1">
    <citation type="journal article" date="2014" name="PLoS Genet.">
        <title>The Genome of Spironucleus salmonicida Highlights a Fish Pathogen Adapted to Fluctuating Environments.</title>
        <authorList>
            <person name="Xu F."/>
            <person name="Jerlstrom-Hultqvist J."/>
            <person name="Einarsson E."/>
            <person name="Astvaldsson A."/>
            <person name="Svard S.G."/>
            <person name="Andersson J.O."/>
        </authorList>
    </citation>
    <scope>NUCLEOTIDE SEQUENCE</scope>
    <source>
        <strain evidence="4">ATCC 50377</strain>
    </source>
</reference>
<name>V6LY90_9EUKA</name>
<dbReference type="VEuPathDB" id="GiardiaDB:SS50377_20696"/>
<reference evidence="4" key="2">
    <citation type="submission" date="2020-12" db="EMBL/GenBank/DDBJ databases">
        <title>New Spironucleus salmonicida genome in near-complete chromosomes.</title>
        <authorList>
            <person name="Xu F."/>
            <person name="Kurt Z."/>
            <person name="Jimenez-Gonzalez A."/>
            <person name="Astvaldsson A."/>
            <person name="Andersson J.O."/>
            <person name="Svard S.G."/>
        </authorList>
    </citation>
    <scope>NUCLEOTIDE SEQUENCE</scope>
    <source>
        <strain evidence="4">ATCC 50377</strain>
    </source>
</reference>
<dbReference type="EMBL" id="KI545949">
    <property type="protein sequence ID" value="EST49544.1"/>
    <property type="molecule type" value="Genomic_DNA"/>
</dbReference>
<dbReference type="Pfam" id="PF12838">
    <property type="entry name" value="Fer4_7"/>
    <property type="match status" value="1"/>
</dbReference>
<dbReference type="SUPFAM" id="SSF54862">
    <property type="entry name" value="4Fe-4S ferredoxins"/>
    <property type="match status" value="1"/>
</dbReference>
<evidence type="ECO:0000313" key="3">
    <source>
        <dbReference type="EMBL" id="EST49545.1"/>
    </source>
</evidence>
<dbReference type="PANTHER" id="PTHR43122">
    <property type="entry name" value="FERREDOXIN SUBUNIT OF PYRUVATE:FLAVODOXIN OXIDOREDUCTASE-RELATED"/>
    <property type="match status" value="1"/>
</dbReference>
<feature type="domain" description="4Fe-4S ferredoxin-type" evidence="1">
    <location>
        <begin position="1"/>
        <end position="30"/>
    </location>
</feature>
<dbReference type="VEuPathDB" id="GiardiaDB:SS50377_20697"/>
<organism evidence="3">
    <name type="scientific">Spironucleus salmonicida</name>
    <dbReference type="NCBI Taxonomy" id="348837"/>
    <lineage>
        <taxon>Eukaryota</taxon>
        <taxon>Metamonada</taxon>
        <taxon>Diplomonadida</taxon>
        <taxon>Hexamitidae</taxon>
        <taxon>Hexamitinae</taxon>
        <taxon>Spironucleus</taxon>
    </lineage>
</organism>
<sequence>MPRIVDHDICIGCEACAGACPAACITFNDDGKSCIAAADCIDCGACEGVCPVTAISAQ</sequence>
<dbReference type="Proteomes" id="UP000018208">
    <property type="component" value="Unassembled WGS sequence"/>
</dbReference>
<evidence type="ECO:0000313" key="6">
    <source>
        <dbReference type="Proteomes" id="UP000018208"/>
    </source>
</evidence>
<dbReference type="EMBL" id="KI545949">
    <property type="protein sequence ID" value="EST49545.1"/>
    <property type="molecule type" value="Genomic_DNA"/>
</dbReference>
<dbReference type="EMBL" id="AUWU02000001">
    <property type="protein sequence ID" value="KAH0577344.1"/>
    <property type="molecule type" value="Genomic_DNA"/>
</dbReference>
<protein>
    <submittedName>
        <fullName evidence="3 4">Ferrodoxin</fullName>
    </submittedName>
</protein>
<evidence type="ECO:0000313" key="4">
    <source>
        <dbReference type="EMBL" id="KAH0577344.1"/>
    </source>
</evidence>
<evidence type="ECO:0000259" key="1">
    <source>
        <dbReference type="PROSITE" id="PS51379"/>
    </source>
</evidence>
<feature type="domain" description="4Fe-4S ferredoxin-type" evidence="1">
    <location>
        <begin position="31"/>
        <end position="58"/>
    </location>
</feature>
<dbReference type="InterPro" id="IPR017896">
    <property type="entry name" value="4Fe4S_Fe-S-bd"/>
</dbReference>
<evidence type="ECO:0000313" key="2">
    <source>
        <dbReference type="EMBL" id="EST49544.1"/>
    </source>
</evidence>